<sequence>MTVAAIPRTAPRRDTTSCAPLAANCMLCTMCDVYRPSSRLHHHHRPPPPPPCPRRQSVFEALAPLPTARLIVLLPIMCSYLGTPGCAELERSALFLPSHPLQKPQAFWFPPADPLSSSSPTAVGLATNYGAGSIDGLWSR</sequence>
<name>A0AAD9HF34_9PEZI</name>
<dbReference type="Proteomes" id="UP001232148">
    <property type="component" value="Unassembled WGS sequence"/>
</dbReference>
<reference evidence="1" key="1">
    <citation type="submission" date="2021-06" db="EMBL/GenBank/DDBJ databases">
        <title>Comparative genomics, transcriptomics and evolutionary studies reveal genomic signatures of adaptation to plant cell wall in hemibiotrophic fungi.</title>
        <authorList>
            <consortium name="DOE Joint Genome Institute"/>
            <person name="Baroncelli R."/>
            <person name="Diaz J.F."/>
            <person name="Benocci T."/>
            <person name="Peng M."/>
            <person name="Battaglia E."/>
            <person name="Haridas S."/>
            <person name="Andreopoulos W."/>
            <person name="Labutti K."/>
            <person name="Pangilinan J."/>
            <person name="Floch G.L."/>
            <person name="Makela M.R."/>
            <person name="Henrissat B."/>
            <person name="Grigoriev I.V."/>
            <person name="Crouch J.A."/>
            <person name="De Vries R.P."/>
            <person name="Sukno S.A."/>
            <person name="Thon M.R."/>
        </authorList>
    </citation>
    <scope>NUCLEOTIDE SEQUENCE</scope>
    <source>
        <strain evidence="1">MAFF235873</strain>
    </source>
</reference>
<organism evidence="1 2">
    <name type="scientific">Colletotrichum zoysiae</name>
    <dbReference type="NCBI Taxonomy" id="1216348"/>
    <lineage>
        <taxon>Eukaryota</taxon>
        <taxon>Fungi</taxon>
        <taxon>Dikarya</taxon>
        <taxon>Ascomycota</taxon>
        <taxon>Pezizomycotina</taxon>
        <taxon>Sordariomycetes</taxon>
        <taxon>Hypocreomycetidae</taxon>
        <taxon>Glomerellales</taxon>
        <taxon>Glomerellaceae</taxon>
        <taxon>Colletotrichum</taxon>
        <taxon>Colletotrichum graminicola species complex</taxon>
    </lineage>
</organism>
<accession>A0AAD9HF34</accession>
<gene>
    <name evidence="1" type="ORF">LX32DRAFT_9173</name>
</gene>
<evidence type="ECO:0000313" key="2">
    <source>
        <dbReference type="Proteomes" id="UP001232148"/>
    </source>
</evidence>
<dbReference type="AlphaFoldDB" id="A0AAD9HF34"/>
<protein>
    <submittedName>
        <fullName evidence="1">Uncharacterized protein</fullName>
    </submittedName>
</protein>
<proteinExistence type="predicted"/>
<dbReference type="EMBL" id="MU842907">
    <property type="protein sequence ID" value="KAK2026782.1"/>
    <property type="molecule type" value="Genomic_DNA"/>
</dbReference>
<keyword evidence="2" id="KW-1185">Reference proteome</keyword>
<evidence type="ECO:0000313" key="1">
    <source>
        <dbReference type="EMBL" id="KAK2026782.1"/>
    </source>
</evidence>
<comment type="caution">
    <text evidence="1">The sequence shown here is derived from an EMBL/GenBank/DDBJ whole genome shotgun (WGS) entry which is preliminary data.</text>
</comment>